<protein>
    <submittedName>
        <fullName evidence="2">Uncharacterized protein</fullName>
    </submittedName>
</protein>
<reference evidence="2" key="1">
    <citation type="submission" date="2020-05" db="EMBL/GenBank/DDBJ databases">
        <title>Phylogenomic resolution of chytrid fungi.</title>
        <authorList>
            <person name="Stajich J.E."/>
            <person name="Amses K."/>
            <person name="Simmons R."/>
            <person name="Seto K."/>
            <person name="Myers J."/>
            <person name="Bonds A."/>
            <person name="Quandt C.A."/>
            <person name="Barry K."/>
            <person name="Liu P."/>
            <person name="Grigoriev I."/>
            <person name="Longcore J.E."/>
            <person name="James T.Y."/>
        </authorList>
    </citation>
    <scope>NUCLEOTIDE SEQUENCE</scope>
    <source>
        <strain evidence="2">JEL0318</strain>
    </source>
</reference>
<comment type="caution">
    <text evidence="2">The sequence shown here is derived from an EMBL/GenBank/DDBJ whole genome shotgun (WGS) entry which is preliminary data.</text>
</comment>
<dbReference type="Proteomes" id="UP001212841">
    <property type="component" value="Unassembled WGS sequence"/>
</dbReference>
<evidence type="ECO:0000313" key="3">
    <source>
        <dbReference type="Proteomes" id="UP001212841"/>
    </source>
</evidence>
<accession>A0AAD5X445</accession>
<gene>
    <name evidence="2" type="ORF">HK097_002499</name>
</gene>
<feature type="region of interest" description="Disordered" evidence="1">
    <location>
        <begin position="1"/>
        <end position="53"/>
    </location>
</feature>
<evidence type="ECO:0000313" key="2">
    <source>
        <dbReference type="EMBL" id="KAJ3054177.1"/>
    </source>
</evidence>
<sequence>MVAFDLDALGGECQDPKPWPNTVILTTAHNEGTPPEPRSPTPESLPDAAPPRPAFPIPEILERILLNLHPRIPLARRAKSLAHMAVHT</sequence>
<keyword evidence="3" id="KW-1185">Reference proteome</keyword>
<name>A0AAD5X445_9FUNG</name>
<dbReference type="AlphaFoldDB" id="A0AAD5X445"/>
<proteinExistence type="predicted"/>
<dbReference type="EMBL" id="JADGJD010000154">
    <property type="protein sequence ID" value="KAJ3054177.1"/>
    <property type="molecule type" value="Genomic_DNA"/>
</dbReference>
<evidence type="ECO:0000256" key="1">
    <source>
        <dbReference type="SAM" id="MobiDB-lite"/>
    </source>
</evidence>
<organism evidence="2 3">
    <name type="scientific">Rhizophlyctis rosea</name>
    <dbReference type="NCBI Taxonomy" id="64517"/>
    <lineage>
        <taxon>Eukaryota</taxon>
        <taxon>Fungi</taxon>
        <taxon>Fungi incertae sedis</taxon>
        <taxon>Chytridiomycota</taxon>
        <taxon>Chytridiomycota incertae sedis</taxon>
        <taxon>Chytridiomycetes</taxon>
        <taxon>Rhizophlyctidales</taxon>
        <taxon>Rhizophlyctidaceae</taxon>
        <taxon>Rhizophlyctis</taxon>
    </lineage>
</organism>